<evidence type="ECO:0000256" key="3">
    <source>
        <dbReference type="ARBA" id="ARBA00007063"/>
    </source>
</evidence>
<dbReference type="AlphaFoldDB" id="A0A4Y9Y9A9"/>
<comment type="caution">
    <text evidence="13">The sequence shown here is derived from an EMBL/GenBank/DDBJ whole genome shotgun (WGS) entry which is preliminary data.</text>
</comment>
<dbReference type="InterPro" id="IPR005599">
    <property type="entry name" value="GPI_mannosylTrfase"/>
</dbReference>
<feature type="transmembrane region" description="Helical" evidence="12">
    <location>
        <begin position="139"/>
        <end position="157"/>
    </location>
</feature>
<keyword evidence="6 12" id="KW-0812">Transmembrane</keyword>
<accession>A0A4Y9Y9A9</accession>
<keyword evidence="5" id="KW-0808">Transferase</keyword>
<evidence type="ECO:0000256" key="1">
    <source>
        <dbReference type="ARBA" id="ARBA00004477"/>
    </source>
</evidence>
<comment type="pathway">
    <text evidence="2">Protein modification; protein glycosylation.</text>
</comment>
<dbReference type="GO" id="GO:0006487">
    <property type="term" value="P:protein N-linked glycosylation"/>
    <property type="evidence" value="ECO:0007669"/>
    <property type="project" value="TreeGrafter"/>
</dbReference>
<feature type="transmembrane region" description="Helical" evidence="12">
    <location>
        <begin position="83"/>
        <end position="103"/>
    </location>
</feature>
<feature type="transmembrane region" description="Helical" evidence="12">
    <location>
        <begin position="12"/>
        <end position="29"/>
    </location>
</feature>
<evidence type="ECO:0000256" key="6">
    <source>
        <dbReference type="ARBA" id="ARBA00022692"/>
    </source>
</evidence>
<comment type="similarity">
    <text evidence="3 12">Belongs to the glycosyltransferase 22 family.</text>
</comment>
<organism evidence="13 14">
    <name type="scientific">Dentipellis fragilis</name>
    <dbReference type="NCBI Taxonomy" id="205917"/>
    <lineage>
        <taxon>Eukaryota</taxon>
        <taxon>Fungi</taxon>
        <taxon>Dikarya</taxon>
        <taxon>Basidiomycota</taxon>
        <taxon>Agaricomycotina</taxon>
        <taxon>Agaricomycetes</taxon>
        <taxon>Russulales</taxon>
        <taxon>Hericiaceae</taxon>
        <taxon>Dentipellis</taxon>
    </lineage>
</organism>
<proteinExistence type="inferred from homology"/>
<evidence type="ECO:0000256" key="2">
    <source>
        <dbReference type="ARBA" id="ARBA00004922"/>
    </source>
</evidence>
<evidence type="ECO:0000256" key="8">
    <source>
        <dbReference type="ARBA" id="ARBA00022989"/>
    </source>
</evidence>
<dbReference type="Pfam" id="PF03901">
    <property type="entry name" value="Glyco_transf_22"/>
    <property type="match status" value="1"/>
</dbReference>
<keyword evidence="8 12" id="KW-1133">Transmembrane helix</keyword>
<reference evidence="13 14" key="1">
    <citation type="submission" date="2019-02" db="EMBL/GenBank/DDBJ databases">
        <title>Genome sequencing of the rare red list fungi Dentipellis fragilis.</title>
        <authorList>
            <person name="Buettner E."/>
            <person name="Kellner H."/>
        </authorList>
    </citation>
    <scope>NUCLEOTIDE SEQUENCE [LARGE SCALE GENOMIC DNA]</scope>
    <source>
        <strain evidence="13 14">DSM 105465</strain>
    </source>
</reference>
<gene>
    <name evidence="13" type="ORF">EVG20_g7892</name>
</gene>
<dbReference type="UniPathway" id="UPA00378"/>
<evidence type="ECO:0000256" key="10">
    <source>
        <dbReference type="ARBA" id="ARBA00044721"/>
    </source>
</evidence>
<evidence type="ECO:0000256" key="7">
    <source>
        <dbReference type="ARBA" id="ARBA00022824"/>
    </source>
</evidence>
<evidence type="ECO:0000256" key="5">
    <source>
        <dbReference type="ARBA" id="ARBA00022679"/>
    </source>
</evidence>
<keyword evidence="14" id="KW-1185">Reference proteome</keyword>
<feature type="transmembrane region" description="Helical" evidence="12">
    <location>
        <begin position="49"/>
        <end position="74"/>
    </location>
</feature>
<keyword evidence="7 12" id="KW-0256">Endoplasmic reticulum</keyword>
<evidence type="ECO:0000313" key="14">
    <source>
        <dbReference type="Proteomes" id="UP000298327"/>
    </source>
</evidence>
<dbReference type="PANTHER" id="PTHR22760">
    <property type="entry name" value="GLYCOSYLTRANSFERASE"/>
    <property type="match status" value="1"/>
</dbReference>
<dbReference type="STRING" id="205917.A0A4Y9Y9A9"/>
<dbReference type="PANTHER" id="PTHR22760:SF1">
    <property type="entry name" value="DOL-P-MAN:MAN(7)GLCNAC(2)-PP-DOL ALPHA-1,6-MANNOSYLTRANSFERASE"/>
    <property type="match status" value="1"/>
</dbReference>
<dbReference type="EMBL" id="SEOQ01000636">
    <property type="protein sequence ID" value="TFY59156.1"/>
    <property type="molecule type" value="Genomic_DNA"/>
</dbReference>
<evidence type="ECO:0000256" key="9">
    <source>
        <dbReference type="ARBA" id="ARBA00023136"/>
    </source>
</evidence>
<dbReference type="GO" id="GO:0005789">
    <property type="term" value="C:endoplasmic reticulum membrane"/>
    <property type="evidence" value="ECO:0007669"/>
    <property type="project" value="UniProtKB-SubCell"/>
</dbReference>
<sequence length="380" mass="41339">MLSITISLHARLRFAFAFDMINLATYFLINRAPNSPQPSSSQTQTALALLIFATATLRAELAPFLGFVTLQALFNGTLRLRRAIVAGLLSIALTIVVDTYFWAAPTPLWPELASLRFNVYEGKSADWGVSPAHAYISTHLPKLLLGAFPLSLLGLLIDSRVRSLAIPSLALVAALSALGHKEWRFVVYAVPVLNIAAARGAHWMMSRRKGGFFGRILFLAASWLIVANCLATVLLTRTSMANYPGGTALAQFNAQLAPRASVHVHIANLAAQTGASLFLQTHAPPYPAFIDASSANNWTYDKTEDLSARDLAAMPGLTHAITEEPLGRGWTVIDVVKGFKRWALEKDVKGLVEREGIEGLLGVLKMVEGEKLWILEREGA</sequence>
<keyword evidence="9 12" id="KW-0472">Membrane</keyword>
<keyword evidence="4 12" id="KW-0328">Glycosyltransferase</keyword>
<comment type="catalytic activity">
    <reaction evidence="11">
        <text>an alpha-D-Man-(1-&gt;2)-alpha-D-Man-(1-&gt;2)-alpha-D-Man-(1-&gt;3)-[alpha-D-Man-(1-&gt;2)-alpha-D-Man-(1-&gt;3)-alpha-D-Man-(1-&gt;6)]-beta-D-Man-(1-&gt;4)-beta-D-GlcNAc-(1-&gt;4)-alpha-D-GlcNAc-diphospho-di-trans,poly-cis-dolichol + a di-trans,poly-cis-dolichyl beta-D-mannosyl phosphate = an alpha-D-Man-(1-&gt;2)-alpha-D-Man-(1-&gt;2)-alpha-D-Man-(1-&gt;3)-[alpha-D-Man-(1-&gt;2)-alpha-D-Man-(1-&gt;3)-[alpha-D-Man-(1-&gt;6)]-alpha-D-Man-(1-&gt;6)]-beta-D-Man-(1-&gt;4)-beta-D-GlcNAc-(1-&gt;4)-alpha-D-GlcNAc-diphospho-di-trans,poly-cis-dolichol + a di-trans,poly-cis-dolichyl phosphate + H(+)</text>
        <dbReference type="Rhea" id="RHEA:29535"/>
        <dbReference type="Rhea" id="RHEA-COMP:19498"/>
        <dbReference type="Rhea" id="RHEA-COMP:19501"/>
        <dbReference type="Rhea" id="RHEA-COMP:19518"/>
        <dbReference type="Rhea" id="RHEA-COMP:19519"/>
        <dbReference type="ChEBI" id="CHEBI:15378"/>
        <dbReference type="ChEBI" id="CHEBI:57683"/>
        <dbReference type="ChEBI" id="CHEBI:58211"/>
        <dbReference type="ChEBI" id="CHEBI:132517"/>
        <dbReference type="ChEBI" id="CHEBI:132519"/>
        <dbReference type="EC" id="2.4.1.260"/>
    </reaction>
    <physiologicalReaction direction="left-to-right" evidence="11">
        <dbReference type="Rhea" id="RHEA:29536"/>
    </physiologicalReaction>
</comment>
<dbReference type="GO" id="GO:0052917">
    <property type="term" value="F:dol-P-Man:Man(7)GlcNAc(2)-PP-Dol alpha-1,6-mannosyltransferase activity"/>
    <property type="evidence" value="ECO:0007669"/>
    <property type="project" value="UniProtKB-EC"/>
</dbReference>
<protein>
    <recommendedName>
        <fullName evidence="12">Mannosyltransferase</fullName>
        <ecNumber evidence="12">2.4.1.-</ecNumber>
    </recommendedName>
</protein>
<dbReference type="Proteomes" id="UP000298327">
    <property type="component" value="Unassembled WGS sequence"/>
</dbReference>
<dbReference type="EC" id="2.4.1.-" evidence="12"/>
<evidence type="ECO:0000313" key="13">
    <source>
        <dbReference type="EMBL" id="TFY59156.1"/>
    </source>
</evidence>
<evidence type="ECO:0000256" key="12">
    <source>
        <dbReference type="RuleBase" id="RU363075"/>
    </source>
</evidence>
<dbReference type="OrthoDB" id="19039at2759"/>
<evidence type="ECO:0000256" key="4">
    <source>
        <dbReference type="ARBA" id="ARBA00022676"/>
    </source>
</evidence>
<feature type="transmembrane region" description="Helical" evidence="12">
    <location>
        <begin position="216"/>
        <end position="235"/>
    </location>
</feature>
<name>A0A4Y9Y9A9_9AGAM</name>
<evidence type="ECO:0000256" key="11">
    <source>
        <dbReference type="ARBA" id="ARBA00048899"/>
    </source>
</evidence>
<comment type="function">
    <text evidence="10">Mannosyltransferase that operates in the biosynthetic pathway of dolichol-linked oligosaccharides, the glycan precursors employed in protein asparagine (N)-glycosylation. The assembly of dolichol-linked oligosaccharides begins on the cytosolic side of the endoplasmic reticulum membrane and finishes in its lumen. The sequential addition of sugars to dolichol pyrophosphate produces dolichol-linked oligosaccharides containing fourteen sugars, including two GlcNAcs, nine mannoses and three glucoses. Once assembled, the oligosaccharide is transferred from the lipid to nascent proteins by oligosaccharyltransferases. In the lumen of the endoplasmic reticulum, adds the eighth mannose residue in an alpha-1,6 linkage onto Man(7)GlcNAc(2)-PP-dolichol to produce Man(8)GlcNAc(2)-PP-dolichol.</text>
</comment>
<comment type="subcellular location">
    <subcellularLocation>
        <location evidence="1 12">Endoplasmic reticulum membrane</location>
        <topology evidence="1 12">Multi-pass membrane protein</topology>
    </subcellularLocation>
</comment>